<proteinExistence type="predicted"/>
<dbReference type="EMBL" id="JACWMX010000006">
    <property type="protein sequence ID" value="MBD1394415.1"/>
    <property type="molecule type" value="Genomic_DNA"/>
</dbReference>
<gene>
    <name evidence="1" type="ORF">IDJ76_15000</name>
</gene>
<evidence type="ECO:0000313" key="2">
    <source>
        <dbReference type="Proteomes" id="UP000619078"/>
    </source>
</evidence>
<name>A0A926NTH1_9SPHI</name>
<dbReference type="PROSITE" id="PS51257">
    <property type="entry name" value="PROKAR_LIPOPROTEIN"/>
    <property type="match status" value="1"/>
</dbReference>
<comment type="caution">
    <text evidence="1">The sequence shown here is derived from an EMBL/GenBank/DDBJ whole genome shotgun (WGS) entry which is preliminary data.</text>
</comment>
<keyword evidence="2" id="KW-1185">Reference proteome</keyword>
<reference evidence="1" key="1">
    <citation type="submission" date="2020-09" db="EMBL/GenBank/DDBJ databases">
        <title>Novel species of Mucilaginibacter isolated from a glacier on the Tibetan Plateau.</title>
        <authorList>
            <person name="Liu Q."/>
            <person name="Xin Y.-H."/>
        </authorList>
    </citation>
    <scope>NUCLEOTIDE SEQUENCE</scope>
    <source>
        <strain evidence="1">ZB1P21</strain>
    </source>
</reference>
<sequence>MKKFIYKHIQIIALFAMMIISGVSCRRGNSTTISMRDDNNSQTIEYSGRVVFGTDHRSIESISKKGYVKFERNGKKVGAEAGTNGKISYEFDGGSPVQVLDEGQKLFVADAVQTIIKERSKLQAIKN</sequence>
<dbReference type="Proteomes" id="UP000619078">
    <property type="component" value="Unassembled WGS sequence"/>
</dbReference>
<organism evidence="1 2">
    <name type="scientific">Mucilaginibacter glaciei</name>
    <dbReference type="NCBI Taxonomy" id="2772109"/>
    <lineage>
        <taxon>Bacteria</taxon>
        <taxon>Pseudomonadati</taxon>
        <taxon>Bacteroidota</taxon>
        <taxon>Sphingobacteriia</taxon>
        <taxon>Sphingobacteriales</taxon>
        <taxon>Sphingobacteriaceae</taxon>
        <taxon>Mucilaginibacter</taxon>
    </lineage>
</organism>
<evidence type="ECO:0000313" key="1">
    <source>
        <dbReference type="EMBL" id="MBD1394415.1"/>
    </source>
</evidence>
<accession>A0A926NTH1</accession>
<protein>
    <submittedName>
        <fullName evidence="1">Uncharacterized protein</fullName>
    </submittedName>
</protein>
<dbReference type="AlphaFoldDB" id="A0A926NTH1"/>
<dbReference type="RefSeq" id="WP_191164162.1">
    <property type="nucleotide sequence ID" value="NZ_JACWMX010000006.1"/>
</dbReference>